<gene>
    <name evidence="8" type="primary">hflK_2</name>
    <name evidence="8" type="ORF">L21SP4_01324</name>
</gene>
<keyword evidence="5 6" id="KW-0472">Membrane</keyword>
<evidence type="ECO:0000256" key="6">
    <source>
        <dbReference type="RuleBase" id="RU364113"/>
    </source>
</evidence>
<evidence type="ECO:0000313" key="8">
    <source>
        <dbReference type="EMBL" id="AKJ64572.1"/>
    </source>
</evidence>
<dbReference type="EMBL" id="CP010904">
    <property type="protein sequence ID" value="AKJ64572.1"/>
    <property type="molecule type" value="Genomic_DNA"/>
</dbReference>
<dbReference type="CDD" id="cd03404">
    <property type="entry name" value="SPFH_HflK"/>
    <property type="match status" value="1"/>
</dbReference>
<dbReference type="SMART" id="SM00244">
    <property type="entry name" value="PHB"/>
    <property type="match status" value="1"/>
</dbReference>
<evidence type="ECO:0000256" key="2">
    <source>
        <dbReference type="ARBA" id="ARBA00006971"/>
    </source>
</evidence>
<dbReference type="InterPro" id="IPR050710">
    <property type="entry name" value="Band7/mec-2_domain"/>
</dbReference>
<dbReference type="PANTHER" id="PTHR43327:SF2">
    <property type="entry name" value="MODULATOR OF FTSH PROTEASE HFLK"/>
    <property type="match status" value="1"/>
</dbReference>
<evidence type="ECO:0000256" key="1">
    <source>
        <dbReference type="ARBA" id="ARBA00004167"/>
    </source>
</evidence>
<dbReference type="NCBIfam" id="TIGR01933">
    <property type="entry name" value="hflK"/>
    <property type="match status" value="1"/>
</dbReference>
<dbReference type="InterPro" id="IPR036013">
    <property type="entry name" value="Band_7/SPFH_dom_sf"/>
</dbReference>
<evidence type="ECO:0000259" key="7">
    <source>
        <dbReference type="SMART" id="SM00244"/>
    </source>
</evidence>
<keyword evidence="3 6" id="KW-0812">Transmembrane</keyword>
<dbReference type="KEGG" id="vbl:L21SP4_01324"/>
<feature type="transmembrane region" description="Helical" evidence="6">
    <location>
        <begin position="24"/>
        <end position="45"/>
    </location>
</feature>
<feature type="domain" description="Band 7" evidence="7">
    <location>
        <begin position="40"/>
        <end position="222"/>
    </location>
</feature>
<proteinExistence type="inferred from homology"/>
<dbReference type="STRING" id="1307763.L21SP4_01324"/>
<dbReference type="Pfam" id="PF01145">
    <property type="entry name" value="Band_7"/>
    <property type="match status" value="1"/>
</dbReference>
<evidence type="ECO:0000256" key="4">
    <source>
        <dbReference type="ARBA" id="ARBA00022989"/>
    </source>
</evidence>
<keyword evidence="9" id="KW-1185">Reference proteome</keyword>
<dbReference type="Proteomes" id="UP000035268">
    <property type="component" value="Chromosome"/>
</dbReference>
<dbReference type="GO" id="GO:0016020">
    <property type="term" value="C:membrane"/>
    <property type="evidence" value="ECO:0007669"/>
    <property type="project" value="UniProtKB-SubCell"/>
</dbReference>
<dbReference type="InterPro" id="IPR010201">
    <property type="entry name" value="HflK"/>
</dbReference>
<keyword evidence="8" id="KW-0645">Protease</keyword>
<dbReference type="Gene3D" id="3.30.479.30">
    <property type="entry name" value="Band 7 domain"/>
    <property type="match status" value="1"/>
</dbReference>
<dbReference type="GO" id="GO:0008233">
    <property type="term" value="F:peptidase activity"/>
    <property type="evidence" value="ECO:0007669"/>
    <property type="project" value="UniProtKB-KW"/>
</dbReference>
<evidence type="ECO:0000256" key="5">
    <source>
        <dbReference type="ARBA" id="ARBA00023136"/>
    </source>
</evidence>
<dbReference type="OrthoDB" id="9779595at2"/>
<name>A0A0G3EGM6_9BACT</name>
<reference evidence="9" key="1">
    <citation type="submission" date="2015-02" db="EMBL/GenBank/DDBJ databases">
        <title>Description and complete genome sequence of the first cultured representative of the subdivision 5 of the Verrucomicrobia phylum.</title>
        <authorList>
            <person name="Spring S."/>
            <person name="Bunk B."/>
            <person name="Sproer C."/>
            <person name="Klenk H.-P."/>
        </authorList>
    </citation>
    <scope>NUCLEOTIDE SEQUENCE [LARGE SCALE GENOMIC DNA]</scope>
    <source>
        <strain evidence="9">L21-Fru-AB</strain>
    </source>
</reference>
<organism evidence="8 9">
    <name type="scientific">Kiritimatiella glycovorans</name>
    <dbReference type="NCBI Taxonomy" id="1307763"/>
    <lineage>
        <taxon>Bacteria</taxon>
        <taxon>Pseudomonadati</taxon>
        <taxon>Kiritimatiellota</taxon>
        <taxon>Kiritimatiellia</taxon>
        <taxon>Kiritimatiellales</taxon>
        <taxon>Kiritimatiellaceae</taxon>
        <taxon>Kiritimatiella</taxon>
    </lineage>
</organism>
<comment type="similarity">
    <text evidence="2 6">Belongs to the band 7/mec-2 family. HflK subfamily.</text>
</comment>
<evidence type="ECO:0000313" key="9">
    <source>
        <dbReference type="Proteomes" id="UP000035268"/>
    </source>
</evidence>
<keyword evidence="8" id="KW-0378">Hydrolase</keyword>
<keyword evidence="4 6" id="KW-1133">Transmembrane helix</keyword>
<comment type="subcellular location">
    <subcellularLocation>
        <location evidence="1">Membrane</location>
        <topology evidence="1">Single-pass membrane protein</topology>
    </subcellularLocation>
</comment>
<accession>A0A0G3EGM6</accession>
<sequence length="336" mass="38309">MNGYEMNPDREIDLTDLWKQYRSYLLPVVILVLIVAAALTSVYTVDTEGKAVVKRWGRVVSIKDPGLHLKLPFGIDTAIFVPTERVLKEEFGFRTVEAGQQTRYRQGSVEKEESLMLAGDLSVVDVEWVVQYMIHDPDAFLHHVRNQRESIRDVSEAVMRRVVGNRLGADVLTVGRVEIAGKVREEMQQILDKYELGVHIRTVEMQDVTPPEPVKPAFNEVNEARQQREQLVNEAEKKRNREIPRARGEAEKIVSEAQGFAAERVNRAKGDTARFLAVLKEYRQAPSVTRRRLFVEMMEEVLPEAGGIYVTRDQGPSPLPILPLRDALDRQAKEKK</sequence>
<dbReference type="InterPro" id="IPR001107">
    <property type="entry name" value="Band_7"/>
</dbReference>
<reference evidence="8 9" key="2">
    <citation type="journal article" date="2016" name="ISME J.">
        <title>Characterization of the first cultured representative of Verrucomicrobia subdivision 5 indicates the proposal of a novel phylum.</title>
        <authorList>
            <person name="Spring S."/>
            <person name="Bunk B."/>
            <person name="Sproer C."/>
            <person name="Schumann P."/>
            <person name="Rohde M."/>
            <person name="Tindall B.J."/>
            <person name="Klenk H.P."/>
        </authorList>
    </citation>
    <scope>NUCLEOTIDE SEQUENCE [LARGE SCALE GENOMIC DNA]</scope>
    <source>
        <strain evidence="8 9">L21-Fru-AB</strain>
    </source>
</reference>
<dbReference type="RefSeq" id="WP_082116587.1">
    <property type="nucleotide sequence ID" value="NZ_CP010904.1"/>
</dbReference>
<dbReference type="PATRIC" id="fig|1609981.3.peg.1376"/>
<dbReference type="AlphaFoldDB" id="A0A0G3EGM6"/>
<protein>
    <recommendedName>
        <fullName evidence="6">Protein HflK</fullName>
    </recommendedName>
</protein>
<comment type="function">
    <text evidence="6">HflC and HflK could encode or regulate a protease.</text>
</comment>
<comment type="subunit">
    <text evidence="6">HflC and HflK may interact to form a multimeric complex.</text>
</comment>
<dbReference type="PANTHER" id="PTHR43327">
    <property type="entry name" value="STOMATIN-LIKE PROTEIN 2, MITOCHONDRIAL"/>
    <property type="match status" value="1"/>
</dbReference>
<dbReference type="SUPFAM" id="SSF117892">
    <property type="entry name" value="Band 7/SPFH domain"/>
    <property type="match status" value="1"/>
</dbReference>
<evidence type="ECO:0000256" key="3">
    <source>
        <dbReference type="ARBA" id="ARBA00022692"/>
    </source>
</evidence>
<dbReference type="GO" id="GO:0006508">
    <property type="term" value="P:proteolysis"/>
    <property type="evidence" value="ECO:0007669"/>
    <property type="project" value="UniProtKB-KW"/>
</dbReference>